<sequence>MDPNNPLANLTLSMFDAEKNCTAAGAFAAHLRSSYGDENSVPAKSLREFILFCTNTTIGNFTDGNAVDWYRYIDLDNAFANYTSWFEYKYSSPCWRNFCENIEFAGNADLAGIGMHATYVLQAILVTAFLLAYIARDLMNMRHEKKSLGKPSYWNAVDSSLKVFYTLSVYFCFTTILACLIYRQVSEGTPGYAYSCQLAFLAIIFCIEVFQILIPLRFQSSSNDSVLVRLKPLMLISATFVAAVALAFSDLPAVVLRDLETPCLPDQRDFGQTGGSSVIIVMGPVFMIFPGFFIVCMTGLRGHMDWLTRLGIGGATRLCVALPGLVGMWYSIGNFTRLRRSLIEFSGDSSPDGAWGFGQIAAVMGWLPMFVEFFRVWKWELWKGVVLLASKLLRFTRRVLNVVRTSRRLRYLLHLQRDLDIWSLLRFFTFARAMPNHTPPQDTESGGVSDSRDLKRMGRTVQRV</sequence>
<reference evidence="3" key="2">
    <citation type="submission" date="2023-07" db="EMBL/GenBank/DDBJ databases">
        <authorList>
            <consortium name="Lawrence Berkeley National Laboratory"/>
            <person name="Haridas S."/>
            <person name="Hensen N."/>
            <person name="Bonometti L."/>
            <person name="Westerberg I."/>
            <person name="Brannstrom I.O."/>
            <person name="Guillou S."/>
            <person name="Cros-Aarteil S."/>
            <person name="Calhoun S."/>
            <person name="Kuo A."/>
            <person name="Mondo S."/>
            <person name="Pangilinan J."/>
            <person name="Riley R."/>
            <person name="LaButti K."/>
            <person name="Andreopoulos B."/>
            <person name="Lipzen A."/>
            <person name="Chen C."/>
            <person name="Yanf M."/>
            <person name="Daum C."/>
            <person name="Ng V."/>
            <person name="Clum A."/>
            <person name="Steindorff A."/>
            <person name="Ohm R."/>
            <person name="Martin F."/>
            <person name="Silar P."/>
            <person name="Natvig D."/>
            <person name="Lalanne C."/>
            <person name="Gautier V."/>
            <person name="Ament-velasquez S.L."/>
            <person name="Kruys A."/>
            <person name="Hutchinson M.I."/>
            <person name="Powell A.J."/>
            <person name="Barry K."/>
            <person name="Miller A.N."/>
            <person name="Grigoriev I.V."/>
            <person name="Debuchy R."/>
            <person name="Gladieux P."/>
            <person name="Thoren M.H."/>
            <person name="Johannesson H."/>
        </authorList>
    </citation>
    <scope>NUCLEOTIDE SEQUENCE</scope>
    <source>
        <strain evidence="3">FGSC 1904</strain>
    </source>
</reference>
<proteinExistence type="predicted"/>
<name>A0AAE0P3A7_SORBR</name>
<feature type="transmembrane region" description="Helical" evidence="2">
    <location>
        <begin position="276"/>
        <end position="300"/>
    </location>
</feature>
<feature type="transmembrane region" description="Helical" evidence="2">
    <location>
        <begin position="163"/>
        <end position="185"/>
    </location>
</feature>
<feature type="transmembrane region" description="Helical" evidence="2">
    <location>
        <begin position="353"/>
        <end position="374"/>
    </location>
</feature>
<protein>
    <submittedName>
        <fullName evidence="3">Uncharacterized protein</fullName>
    </submittedName>
</protein>
<evidence type="ECO:0000256" key="1">
    <source>
        <dbReference type="SAM" id="MobiDB-lite"/>
    </source>
</evidence>
<keyword evidence="2" id="KW-0472">Membrane</keyword>
<feature type="compositionally biased region" description="Polar residues" evidence="1">
    <location>
        <begin position="439"/>
        <end position="448"/>
    </location>
</feature>
<evidence type="ECO:0000256" key="2">
    <source>
        <dbReference type="SAM" id="Phobius"/>
    </source>
</evidence>
<reference evidence="3" key="1">
    <citation type="journal article" date="2023" name="Mol. Phylogenet. Evol.">
        <title>Genome-scale phylogeny and comparative genomics of the fungal order Sordariales.</title>
        <authorList>
            <person name="Hensen N."/>
            <person name="Bonometti L."/>
            <person name="Westerberg I."/>
            <person name="Brannstrom I.O."/>
            <person name="Guillou S."/>
            <person name="Cros-Aarteil S."/>
            <person name="Calhoun S."/>
            <person name="Haridas S."/>
            <person name="Kuo A."/>
            <person name="Mondo S."/>
            <person name="Pangilinan J."/>
            <person name="Riley R."/>
            <person name="LaButti K."/>
            <person name="Andreopoulos B."/>
            <person name="Lipzen A."/>
            <person name="Chen C."/>
            <person name="Yan M."/>
            <person name="Daum C."/>
            <person name="Ng V."/>
            <person name="Clum A."/>
            <person name="Steindorff A."/>
            <person name="Ohm R.A."/>
            <person name="Martin F."/>
            <person name="Silar P."/>
            <person name="Natvig D.O."/>
            <person name="Lalanne C."/>
            <person name="Gautier V."/>
            <person name="Ament-Velasquez S.L."/>
            <person name="Kruys A."/>
            <person name="Hutchinson M.I."/>
            <person name="Powell A.J."/>
            <person name="Barry K."/>
            <person name="Miller A.N."/>
            <person name="Grigoriev I.V."/>
            <person name="Debuchy R."/>
            <person name="Gladieux P."/>
            <person name="Hiltunen Thoren M."/>
            <person name="Johannesson H."/>
        </authorList>
    </citation>
    <scope>NUCLEOTIDE SEQUENCE</scope>
    <source>
        <strain evidence="3">FGSC 1904</strain>
    </source>
</reference>
<keyword evidence="2" id="KW-0812">Transmembrane</keyword>
<feature type="transmembrane region" description="Helical" evidence="2">
    <location>
        <begin position="235"/>
        <end position="256"/>
    </location>
</feature>
<dbReference type="Proteomes" id="UP001281003">
    <property type="component" value="Unassembled WGS sequence"/>
</dbReference>
<keyword evidence="4" id="KW-1185">Reference proteome</keyword>
<organism evidence="3 4">
    <name type="scientific">Sordaria brevicollis</name>
    <dbReference type="NCBI Taxonomy" id="83679"/>
    <lineage>
        <taxon>Eukaryota</taxon>
        <taxon>Fungi</taxon>
        <taxon>Dikarya</taxon>
        <taxon>Ascomycota</taxon>
        <taxon>Pezizomycotina</taxon>
        <taxon>Sordariomycetes</taxon>
        <taxon>Sordariomycetidae</taxon>
        <taxon>Sordariales</taxon>
        <taxon>Sordariaceae</taxon>
        <taxon>Sordaria</taxon>
    </lineage>
</organism>
<evidence type="ECO:0000313" key="4">
    <source>
        <dbReference type="Proteomes" id="UP001281003"/>
    </source>
</evidence>
<evidence type="ECO:0000313" key="3">
    <source>
        <dbReference type="EMBL" id="KAK3392673.1"/>
    </source>
</evidence>
<feature type="region of interest" description="Disordered" evidence="1">
    <location>
        <begin position="438"/>
        <end position="464"/>
    </location>
</feature>
<comment type="caution">
    <text evidence="3">The sequence shown here is derived from an EMBL/GenBank/DDBJ whole genome shotgun (WGS) entry which is preliminary data.</text>
</comment>
<dbReference type="AlphaFoldDB" id="A0AAE0P3A7"/>
<feature type="transmembrane region" description="Helical" evidence="2">
    <location>
        <begin position="312"/>
        <end position="333"/>
    </location>
</feature>
<dbReference type="EMBL" id="JAUTDP010000011">
    <property type="protein sequence ID" value="KAK3392673.1"/>
    <property type="molecule type" value="Genomic_DNA"/>
</dbReference>
<keyword evidence="2" id="KW-1133">Transmembrane helix</keyword>
<gene>
    <name evidence="3" type="ORF">B0T20DRAFT_61694</name>
</gene>
<feature type="transmembrane region" description="Helical" evidence="2">
    <location>
        <begin position="113"/>
        <end position="135"/>
    </location>
</feature>
<accession>A0AAE0P3A7</accession>
<feature type="transmembrane region" description="Helical" evidence="2">
    <location>
        <begin position="191"/>
        <end position="214"/>
    </location>
</feature>